<dbReference type="InterPro" id="IPR000836">
    <property type="entry name" value="PRTase_dom"/>
</dbReference>
<name>A0ABS4EFZ6_9HYPH</name>
<comment type="caution">
    <text evidence="1">The sequence shown here is derived from an EMBL/GenBank/DDBJ whole genome shotgun (WGS) entry which is preliminary data.</text>
</comment>
<sequence length="227" mass="25319">MPTIEVHCLLRYCTDVNIRREAREWQAHHGVRIVKGNTLNGTFNFWITGRGGISINARNSDLFLEEVCYRSALRIREQFGKDVCIVPIPNSGALASSRNTFQTYILAKKIAAILGHPCTSSDLLRWQTVVGMAHKNERSRSAAAHKAALRVMRTTDQPIVLFDDVVTSGSQMLGSKLALEEAGMKVAGMISIFEVVNQGIRSDDPGWRVTTRRPWLDGDQFDFSDAV</sequence>
<gene>
    <name evidence="1" type="ORF">J2Z75_000348</name>
</gene>
<evidence type="ECO:0000313" key="2">
    <source>
        <dbReference type="Proteomes" id="UP000823786"/>
    </source>
</evidence>
<organism evidence="1 2">
    <name type="scientific">Rhizobium herbae</name>
    <dbReference type="NCBI Taxonomy" id="508661"/>
    <lineage>
        <taxon>Bacteria</taxon>
        <taxon>Pseudomonadati</taxon>
        <taxon>Pseudomonadota</taxon>
        <taxon>Alphaproteobacteria</taxon>
        <taxon>Hyphomicrobiales</taxon>
        <taxon>Rhizobiaceae</taxon>
        <taxon>Rhizobium/Agrobacterium group</taxon>
        <taxon>Rhizobium</taxon>
    </lineage>
</organism>
<dbReference type="Proteomes" id="UP000823786">
    <property type="component" value="Unassembled WGS sequence"/>
</dbReference>
<dbReference type="SUPFAM" id="SSF53271">
    <property type="entry name" value="PRTase-like"/>
    <property type="match status" value="1"/>
</dbReference>
<dbReference type="EMBL" id="JAGGJV010000001">
    <property type="protein sequence ID" value="MBP1856868.1"/>
    <property type="molecule type" value="Genomic_DNA"/>
</dbReference>
<dbReference type="Gene3D" id="3.40.50.2020">
    <property type="match status" value="1"/>
</dbReference>
<accession>A0ABS4EFZ6</accession>
<dbReference type="InterPro" id="IPR029057">
    <property type="entry name" value="PRTase-like"/>
</dbReference>
<keyword evidence="2" id="KW-1185">Reference proteome</keyword>
<proteinExistence type="predicted"/>
<evidence type="ECO:0000313" key="1">
    <source>
        <dbReference type="EMBL" id="MBP1856868.1"/>
    </source>
</evidence>
<evidence type="ECO:0008006" key="3">
    <source>
        <dbReference type="Google" id="ProtNLM"/>
    </source>
</evidence>
<reference evidence="1 2" key="1">
    <citation type="submission" date="2021-03" db="EMBL/GenBank/DDBJ databases">
        <title>Genomic Encyclopedia of Type Strains, Phase IV (KMG-IV): sequencing the most valuable type-strain genomes for metagenomic binning, comparative biology and taxonomic classification.</title>
        <authorList>
            <person name="Goeker M."/>
        </authorList>
    </citation>
    <scope>NUCLEOTIDE SEQUENCE [LARGE SCALE GENOMIC DNA]</scope>
    <source>
        <strain evidence="1 2">DSM 26427</strain>
    </source>
</reference>
<protein>
    <recommendedName>
        <fullName evidence="3">Phosphoribosyltransferase</fullName>
    </recommendedName>
</protein>
<dbReference type="RefSeq" id="WP_209846822.1">
    <property type="nucleotide sequence ID" value="NZ_JAGGJV010000001.1"/>
</dbReference>
<dbReference type="CDD" id="cd06223">
    <property type="entry name" value="PRTases_typeI"/>
    <property type="match status" value="1"/>
</dbReference>